<sequence>MKKLYSSIKPSVPLLTTTSRAEGLIGCKFQRSSRRNFHQSVSPMKHLHHQTSSPNVLSDECRLLCKIVAFATKGDYHALSDEFQGLLEMNDQIAANAHTHHRQHEEHSKAYHCKILIPMAVELVSQTHVFIGFPKVLNALSAMKKTFIGSSSNDRHHLTRNENDWLHLCTPLDGDLLFKSVFVREELGVEAMKQIYGEKNYLKLVDKTFSLHPILHQLLVTHGYGNVLQNRFHVFLALRELCSVVSLCYSADTTAPQLVAHMKGFSRVYSVDEKDYTIHIKNRNTHTQLGTSDRDLIVKGCLRDAFDLASEIYGKETTQHMGKLWENYETSKYTL</sequence>
<evidence type="ECO:0000313" key="2">
    <source>
        <dbReference type="Proteomes" id="UP000444721"/>
    </source>
</evidence>
<dbReference type="Proteomes" id="UP000444721">
    <property type="component" value="Unassembled WGS sequence"/>
</dbReference>
<organism evidence="1 2">
    <name type="scientific">Naegleria fowleri</name>
    <name type="common">Brain eating amoeba</name>
    <dbReference type="NCBI Taxonomy" id="5763"/>
    <lineage>
        <taxon>Eukaryota</taxon>
        <taxon>Discoba</taxon>
        <taxon>Heterolobosea</taxon>
        <taxon>Tetramitia</taxon>
        <taxon>Eutetramitia</taxon>
        <taxon>Vahlkampfiidae</taxon>
        <taxon>Naegleria</taxon>
    </lineage>
</organism>
<evidence type="ECO:0000313" key="1">
    <source>
        <dbReference type="EMBL" id="KAF0973392.1"/>
    </source>
</evidence>
<dbReference type="VEuPathDB" id="AmoebaDB:NfTy_092170"/>
<dbReference type="Gene3D" id="1.20.1290.10">
    <property type="entry name" value="AhpD-like"/>
    <property type="match status" value="1"/>
</dbReference>
<keyword evidence="2" id="KW-1185">Reference proteome</keyword>
<dbReference type="EMBL" id="VFQX01000060">
    <property type="protein sequence ID" value="KAF0973392.1"/>
    <property type="molecule type" value="Genomic_DNA"/>
</dbReference>
<proteinExistence type="predicted"/>
<dbReference type="OrthoDB" id="10254695at2759"/>
<dbReference type="AlphaFoldDB" id="A0A6A5BF25"/>
<gene>
    <name evidence="1" type="ORF">FDP41_008096</name>
</gene>
<dbReference type="SUPFAM" id="SSF69118">
    <property type="entry name" value="AhpD-like"/>
    <property type="match status" value="1"/>
</dbReference>
<reference evidence="1 2" key="1">
    <citation type="journal article" date="2019" name="Sci. Rep.">
        <title>Nanopore sequencing improves the draft genome of the human pathogenic amoeba Naegleria fowleri.</title>
        <authorList>
            <person name="Liechti N."/>
            <person name="Schurch N."/>
            <person name="Bruggmann R."/>
            <person name="Wittwer M."/>
        </authorList>
    </citation>
    <scope>NUCLEOTIDE SEQUENCE [LARGE SCALE GENOMIC DNA]</scope>
    <source>
        <strain evidence="1 2">ATCC 30894</strain>
    </source>
</reference>
<dbReference type="VEuPathDB" id="AmoebaDB:FDP41_008096"/>
<protein>
    <submittedName>
        <fullName evidence="1">Uncharacterized protein</fullName>
    </submittedName>
</protein>
<comment type="caution">
    <text evidence="1">The sequence shown here is derived from an EMBL/GenBank/DDBJ whole genome shotgun (WGS) entry which is preliminary data.</text>
</comment>
<dbReference type="RefSeq" id="XP_044558105.1">
    <property type="nucleotide sequence ID" value="XM_044711912.1"/>
</dbReference>
<dbReference type="InterPro" id="IPR029032">
    <property type="entry name" value="AhpD-like"/>
</dbReference>
<accession>A0A6A5BF25</accession>
<dbReference type="OMA" id="PQLVAHM"/>
<name>A0A6A5BF25_NAEFO</name>
<dbReference type="VEuPathDB" id="AmoebaDB:NF0055250"/>
<dbReference type="GeneID" id="68115314"/>